<dbReference type="AlphaFoldDB" id="A0A978UDC6"/>
<comment type="similarity">
    <text evidence="3">Belongs to the cytochrome P450 family.</text>
</comment>
<keyword evidence="5" id="KW-0812">Transmembrane</keyword>
<evidence type="ECO:0000256" key="6">
    <source>
        <dbReference type="ARBA" id="ARBA00022723"/>
    </source>
</evidence>
<dbReference type="EMBL" id="JAEACU010000012">
    <property type="protein sequence ID" value="KAH7512769.1"/>
    <property type="molecule type" value="Genomic_DNA"/>
</dbReference>
<reference evidence="12" key="1">
    <citation type="journal article" date="2021" name="Front. Plant Sci.">
        <title>Chromosome-Scale Genome Assembly for Chinese Sour Jujube and Insights Into Its Genome Evolution and Domestication Signature.</title>
        <authorList>
            <person name="Shen L.-Y."/>
            <person name="Luo H."/>
            <person name="Wang X.-L."/>
            <person name="Wang X.-M."/>
            <person name="Qiu X.-J."/>
            <person name="Liu H."/>
            <person name="Zhou S.-S."/>
            <person name="Jia K.-H."/>
            <person name="Nie S."/>
            <person name="Bao Y.-T."/>
            <person name="Zhang R.-G."/>
            <person name="Yun Q.-Z."/>
            <person name="Chai Y.-H."/>
            <person name="Lu J.-Y."/>
            <person name="Li Y."/>
            <person name="Zhao S.-W."/>
            <person name="Mao J.-F."/>
            <person name="Jia S.-G."/>
            <person name="Mao Y.-M."/>
        </authorList>
    </citation>
    <scope>NUCLEOTIDE SEQUENCE</scope>
    <source>
        <strain evidence="12">AT0</strain>
        <tissue evidence="12">Leaf</tissue>
    </source>
</reference>
<evidence type="ECO:0000256" key="5">
    <source>
        <dbReference type="ARBA" id="ARBA00022692"/>
    </source>
</evidence>
<proteinExistence type="inferred from homology"/>
<keyword evidence="10" id="KW-0503">Monooxygenase</keyword>
<dbReference type="GO" id="GO:0016705">
    <property type="term" value="F:oxidoreductase activity, acting on paired donors, with incorporation or reduction of molecular oxygen"/>
    <property type="evidence" value="ECO:0007669"/>
    <property type="project" value="InterPro"/>
</dbReference>
<sequence>MKMEVSIAKIAVCVGLLSLVITTWRVLNWVWFRPKKFESLLRQRGLCGNSYRLVFGDLKEMSQMITEAKSKPMNLSHDIAPRVLSFIHQTVKTYDENSFVWIDPKPRLIIRNPEDLKAIFSKYGDFHKPHSNPFARLLQTGVLNWEDEKWAKHRRIINPAFHVEKLKKMVPEFDVSCGEMISKWEKMVISKGGSSELDVWPYLQNLTADAISRTAFGSSYEEGRKIFQLQVPQTQTQLVMKAVPSVYIPGWR</sequence>
<dbReference type="GO" id="GO:0020037">
    <property type="term" value="F:heme binding"/>
    <property type="evidence" value="ECO:0007669"/>
    <property type="project" value="InterPro"/>
</dbReference>
<evidence type="ECO:0000256" key="1">
    <source>
        <dbReference type="ARBA" id="ARBA00001971"/>
    </source>
</evidence>
<evidence type="ECO:0000256" key="7">
    <source>
        <dbReference type="ARBA" id="ARBA00022989"/>
    </source>
</evidence>
<dbReference type="InterPro" id="IPR050665">
    <property type="entry name" value="Cytochrome_P450_Monooxygen"/>
</dbReference>
<evidence type="ECO:0000256" key="4">
    <source>
        <dbReference type="ARBA" id="ARBA00022617"/>
    </source>
</evidence>
<dbReference type="Proteomes" id="UP000813462">
    <property type="component" value="Unassembled WGS sequence"/>
</dbReference>
<dbReference type="InterPro" id="IPR001128">
    <property type="entry name" value="Cyt_P450"/>
</dbReference>
<keyword evidence="7" id="KW-1133">Transmembrane helix</keyword>
<organism evidence="12 13">
    <name type="scientific">Ziziphus jujuba var. spinosa</name>
    <dbReference type="NCBI Taxonomy" id="714518"/>
    <lineage>
        <taxon>Eukaryota</taxon>
        <taxon>Viridiplantae</taxon>
        <taxon>Streptophyta</taxon>
        <taxon>Embryophyta</taxon>
        <taxon>Tracheophyta</taxon>
        <taxon>Spermatophyta</taxon>
        <taxon>Magnoliopsida</taxon>
        <taxon>eudicotyledons</taxon>
        <taxon>Gunneridae</taxon>
        <taxon>Pentapetalae</taxon>
        <taxon>rosids</taxon>
        <taxon>fabids</taxon>
        <taxon>Rosales</taxon>
        <taxon>Rhamnaceae</taxon>
        <taxon>Paliureae</taxon>
        <taxon>Ziziphus</taxon>
    </lineage>
</organism>
<evidence type="ECO:0000256" key="11">
    <source>
        <dbReference type="ARBA" id="ARBA00023136"/>
    </source>
</evidence>
<evidence type="ECO:0000256" key="9">
    <source>
        <dbReference type="ARBA" id="ARBA00023004"/>
    </source>
</evidence>
<keyword evidence="11" id="KW-0472">Membrane</keyword>
<dbReference type="GO" id="GO:0005506">
    <property type="term" value="F:iron ion binding"/>
    <property type="evidence" value="ECO:0007669"/>
    <property type="project" value="InterPro"/>
</dbReference>
<dbReference type="GO" id="GO:0016020">
    <property type="term" value="C:membrane"/>
    <property type="evidence" value="ECO:0007669"/>
    <property type="project" value="UniProtKB-SubCell"/>
</dbReference>
<dbReference type="PANTHER" id="PTHR24282:SF255">
    <property type="entry name" value="CYTOCHROME P450 72A11-RELATED"/>
    <property type="match status" value="1"/>
</dbReference>
<evidence type="ECO:0000256" key="2">
    <source>
        <dbReference type="ARBA" id="ARBA00004167"/>
    </source>
</evidence>
<keyword evidence="9" id="KW-0408">Iron</keyword>
<protein>
    <recommendedName>
        <fullName evidence="14">Cytochrome P450 CYP72A219-like</fullName>
    </recommendedName>
</protein>
<comment type="cofactor">
    <cofactor evidence="1">
        <name>heme</name>
        <dbReference type="ChEBI" id="CHEBI:30413"/>
    </cofactor>
</comment>
<dbReference type="Pfam" id="PF00067">
    <property type="entry name" value="p450"/>
    <property type="match status" value="1"/>
</dbReference>
<keyword evidence="6" id="KW-0479">Metal-binding</keyword>
<evidence type="ECO:0000313" key="13">
    <source>
        <dbReference type="Proteomes" id="UP000813462"/>
    </source>
</evidence>
<evidence type="ECO:0000256" key="10">
    <source>
        <dbReference type="ARBA" id="ARBA00023033"/>
    </source>
</evidence>
<keyword evidence="4" id="KW-0349">Heme</keyword>
<evidence type="ECO:0008006" key="14">
    <source>
        <dbReference type="Google" id="ProtNLM"/>
    </source>
</evidence>
<name>A0A978UDC6_ZIZJJ</name>
<dbReference type="InterPro" id="IPR036396">
    <property type="entry name" value="Cyt_P450_sf"/>
</dbReference>
<dbReference type="PANTHER" id="PTHR24282">
    <property type="entry name" value="CYTOCHROME P450 FAMILY MEMBER"/>
    <property type="match status" value="1"/>
</dbReference>
<evidence type="ECO:0000313" key="12">
    <source>
        <dbReference type="EMBL" id="KAH7512769.1"/>
    </source>
</evidence>
<dbReference type="InterPro" id="IPR002402">
    <property type="entry name" value="Cyt_P450_E_grp-II"/>
</dbReference>
<gene>
    <name evidence="12" type="ORF">FEM48_Zijuj12G0125400</name>
</gene>
<comment type="subcellular location">
    <subcellularLocation>
        <location evidence="2">Membrane</location>
        <topology evidence="2">Single-pass membrane protein</topology>
    </subcellularLocation>
</comment>
<dbReference type="Gene3D" id="1.10.630.10">
    <property type="entry name" value="Cytochrome P450"/>
    <property type="match status" value="1"/>
</dbReference>
<evidence type="ECO:0000256" key="3">
    <source>
        <dbReference type="ARBA" id="ARBA00010617"/>
    </source>
</evidence>
<keyword evidence="8" id="KW-0560">Oxidoreductase</keyword>
<dbReference type="PRINTS" id="PR00464">
    <property type="entry name" value="EP450II"/>
</dbReference>
<comment type="caution">
    <text evidence="12">The sequence shown here is derived from an EMBL/GenBank/DDBJ whole genome shotgun (WGS) entry which is preliminary data.</text>
</comment>
<dbReference type="GO" id="GO:0004497">
    <property type="term" value="F:monooxygenase activity"/>
    <property type="evidence" value="ECO:0007669"/>
    <property type="project" value="UniProtKB-KW"/>
</dbReference>
<dbReference type="SUPFAM" id="SSF48264">
    <property type="entry name" value="Cytochrome P450"/>
    <property type="match status" value="1"/>
</dbReference>
<accession>A0A978UDC6</accession>
<evidence type="ECO:0000256" key="8">
    <source>
        <dbReference type="ARBA" id="ARBA00023002"/>
    </source>
</evidence>